<accession>A0ABN3VHS2</accession>
<organism evidence="2 3">
    <name type="scientific">Saccharopolyspora taberi</name>
    <dbReference type="NCBI Taxonomy" id="60895"/>
    <lineage>
        <taxon>Bacteria</taxon>
        <taxon>Bacillati</taxon>
        <taxon>Actinomycetota</taxon>
        <taxon>Actinomycetes</taxon>
        <taxon>Pseudonocardiales</taxon>
        <taxon>Pseudonocardiaceae</taxon>
        <taxon>Saccharopolyspora</taxon>
    </lineage>
</organism>
<dbReference type="EMBL" id="BAAAUX010000019">
    <property type="protein sequence ID" value="GAA2806500.1"/>
    <property type="molecule type" value="Genomic_DNA"/>
</dbReference>
<name>A0ABN3VHS2_9PSEU</name>
<dbReference type="RefSeq" id="WP_344683152.1">
    <property type="nucleotide sequence ID" value="NZ_BAAAUX010000019.1"/>
</dbReference>
<dbReference type="Proteomes" id="UP001500979">
    <property type="component" value="Unassembled WGS sequence"/>
</dbReference>
<evidence type="ECO:0000313" key="3">
    <source>
        <dbReference type="Proteomes" id="UP001500979"/>
    </source>
</evidence>
<protein>
    <submittedName>
        <fullName evidence="2">Uncharacterized protein</fullName>
    </submittedName>
</protein>
<evidence type="ECO:0000313" key="2">
    <source>
        <dbReference type="EMBL" id="GAA2806500.1"/>
    </source>
</evidence>
<reference evidence="2 3" key="1">
    <citation type="journal article" date="2019" name="Int. J. Syst. Evol. Microbiol.">
        <title>The Global Catalogue of Microorganisms (GCM) 10K type strain sequencing project: providing services to taxonomists for standard genome sequencing and annotation.</title>
        <authorList>
            <consortium name="The Broad Institute Genomics Platform"/>
            <consortium name="The Broad Institute Genome Sequencing Center for Infectious Disease"/>
            <person name="Wu L."/>
            <person name="Ma J."/>
        </authorList>
    </citation>
    <scope>NUCLEOTIDE SEQUENCE [LARGE SCALE GENOMIC DNA]</scope>
    <source>
        <strain evidence="2 3">JCM 9383</strain>
    </source>
</reference>
<sequence>MPPDDNMLSVPRGVYEHLVTQAAAWRDLRGWLRTEFPRVALLAESPHVRELIREWVEWDRRRGEAAASHSIADLADWRQVGVVPSFAELERRRRLPGVLAKEAYARRGGYGGGPVDWATGRPLHPGQSEGA</sequence>
<proteinExistence type="predicted"/>
<keyword evidence="3" id="KW-1185">Reference proteome</keyword>
<gene>
    <name evidence="2" type="ORF">GCM10010470_47210</name>
</gene>
<comment type="caution">
    <text evidence="2">The sequence shown here is derived from an EMBL/GenBank/DDBJ whole genome shotgun (WGS) entry which is preliminary data.</text>
</comment>
<feature type="region of interest" description="Disordered" evidence="1">
    <location>
        <begin position="108"/>
        <end position="131"/>
    </location>
</feature>
<evidence type="ECO:0000256" key="1">
    <source>
        <dbReference type="SAM" id="MobiDB-lite"/>
    </source>
</evidence>